<gene>
    <name evidence="2" type="ORF">LWI29_036849</name>
</gene>
<reference evidence="2" key="1">
    <citation type="journal article" date="2022" name="Plant J.">
        <title>Strategies of tolerance reflected in two North American maple genomes.</title>
        <authorList>
            <person name="McEvoy S.L."/>
            <person name="Sezen U.U."/>
            <person name="Trouern-Trend A."/>
            <person name="McMahon S.M."/>
            <person name="Schaberg P.G."/>
            <person name="Yang J."/>
            <person name="Wegrzyn J.L."/>
            <person name="Swenson N.G."/>
        </authorList>
    </citation>
    <scope>NUCLEOTIDE SEQUENCE</scope>
    <source>
        <strain evidence="2">NS2018</strain>
    </source>
</reference>
<dbReference type="EMBL" id="JAUESC010000001">
    <property type="protein sequence ID" value="KAK0608845.1"/>
    <property type="molecule type" value="Genomic_DNA"/>
</dbReference>
<organism evidence="2 3">
    <name type="scientific">Acer saccharum</name>
    <name type="common">Sugar maple</name>
    <dbReference type="NCBI Taxonomy" id="4024"/>
    <lineage>
        <taxon>Eukaryota</taxon>
        <taxon>Viridiplantae</taxon>
        <taxon>Streptophyta</taxon>
        <taxon>Embryophyta</taxon>
        <taxon>Tracheophyta</taxon>
        <taxon>Spermatophyta</taxon>
        <taxon>Magnoliopsida</taxon>
        <taxon>eudicotyledons</taxon>
        <taxon>Gunneridae</taxon>
        <taxon>Pentapetalae</taxon>
        <taxon>rosids</taxon>
        <taxon>malvids</taxon>
        <taxon>Sapindales</taxon>
        <taxon>Sapindaceae</taxon>
        <taxon>Hippocastanoideae</taxon>
        <taxon>Acereae</taxon>
        <taxon>Acer</taxon>
    </lineage>
</organism>
<dbReference type="Proteomes" id="UP001168877">
    <property type="component" value="Unassembled WGS sequence"/>
</dbReference>
<evidence type="ECO:0000313" key="3">
    <source>
        <dbReference type="Proteomes" id="UP001168877"/>
    </source>
</evidence>
<feature type="region of interest" description="Disordered" evidence="1">
    <location>
        <begin position="1"/>
        <end position="26"/>
    </location>
</feature>
<accession>A0AA39WAV5</accession>
<comment type="caution">
    <text evidence="2">The sequence shown here is derived from an EMBL/GenBank/DDBJ whole genome shotgun (WGS) entry which is preliminary data.</text>
</comment>
<dbReference type="AlphaFoldDB" id="A0AA39WAV5"/>
<keyword evidence="3" id="KW-1185">Reference proteome</keyword>
<evidence type="ECO:0000313" key="2">
    <source>
        <dbReference type="EMBL" id="KAK0608845.1"/>
    </source>
</evidence>
<reference evidence="2" key="2">
    <citation type="submission" date="2023-06" db="EMBL/GenBank/DDBJ databases">
        <authorList>
            <person name="Swenson N.G."/>
            <person name="Wegrzyn J.L."/>
            <person name="Mcevoy S.L."/>
        </authorList>
    </citation>
    <scope>NUCLEOTIDE SEQUENCE</scope>
    <source>
        <strain evidence="2">NS2018</strain>
        <tissue evidence="2">Leaf</tissue>
    </source>
</reference>
<feature type="compositionally biased region" description="Basic and acidic residues" evidence="1">
    <location>
        <begin position="15"/>
        <end position="24"/>
    </location>
</feature>
<sequence>MARTAIRGGLAPSDPSRRRDERPIEQTFVGHPDYKKRLKERRNFIIESGISLDEFGQTGTIHCIQSGYGYGYGYGGACGDFIGKVMGIL</sequence>
<proteinExistence type="predicted"/>
<evidence type="ECO:0000256" key="1">
    <source>
        <dbReference type="SAM" id="MobiDB-lite"/>
    </source>
</evidence>
<protein>
    <submittedName>
        <fullName evidence="2">Uncharacterized protein</fullName>
    </submittedName>
</protein>
<name>A0AA39WAV5_ACESA</name>